<reference evidence="1" key="1">
    <citation type="submission" date="2021-10" db="EMBL/GenBank/DDBJ databases">
        <title>Tropical sea cucumber genome reveals ecological adaptation and Cuvierian tubules defense mechanism.</title>
        <authorList>
            <person name="Chen T."/>
        </authorList>
    </citation>
    <scope>NUCLEOTIDE SEQUENCE</scope>
    <source>
        <strain evidence="1">Nanhai2018</strain>
        <tissue evidence="1">Muscle</tissue>
    </source>
</reference>
<dbReference type="EMBL" id="JAIZAY010000008">
    <property type="protein sequence ID" value="KAJ8038131.1"/>
    <property type="molecule type" value="Genomic_DNA"/>
</dbReference>
<evidence type="ECO:0000313" key="2">
    <source>
        <dbReference type="Proteomes" id="UP001152320"/>
    </source>
</evidence>
<proteinExistence type="predicted"/>
<sequence>MVAINYDKALLKMKSLINSWSKRNISTLGRITVLKSLIIPHINYPLLTLPSPSDEFLSNLNSLFYKFVWNAKSDRISRNQAIQGYADGGLKMVDVRNHAIALKVTCIKRILRNSCNVVPLCCHIDDMLKFGNVYFSDLADRTSNLFWKDVFASIYIYLKNYSDMVEDPQLIASQFIWNNSHINISNCPIFYKKWIDRGVCIVNDLLNNDGTFLSFNDFSRIYQVKTNFLEYIGVINAIKTSWGNVFKNSFEKICRPINNFLFYPVRTWSFRFQISELLLSQELLSKQ</sequence>
<dbReference type="Proteomes" id="UP001152320">
    <property type="component" value="Chromosome 8"/>
</dbReference>
<keyword evidence="2" id="KW-1185">Reference proteome</keyword>
<name>A0A9Q1HAE8_HOLLE</name>
<protein>
    <recommendedName>
        <fullName evidence="3">Reverse transcriptase</fullName>
    </recommendedName>
</protein>
<dbReference type="AlphaFoldDB" id="A0A9Q1HAE8"/>
<gene>
    <name evidence="1" type="ORF">HOLleu_19118</name>
</gene>
<comment type="caution">
    <text evidence="1">The sequence shown here is derived from an EMBL/GenBank/DDBJ whole genome shotgun (WGS) entry which is preliminary data.</text>
</comment>
<organism evidence="1 2">
    <name type="scientific">Holothuria leucospilota</name>
    <name type="common">Black long sea cucumber</name>
    <name type="synonym">Mertensiothuria leucospilota</name>
    <dbReference type="NCBI Taxonomy" id="206669"/>
    <lineage>
        <taxon>Eukaryota</taxon>
        <taxon>Metazoa</taxon>
        <taxon>Echinodermata</taxon>
        <taxon>Eleutherozoa</taxon>
        <taxon>Echinozoa</taxon>
        <taxon>Holothuroidea</taxon>
        <taxon>Aspidochirotacea</taxon>
        <taxon>Aspidochirotida</taxon>
        <taxon>Holothuriidae</taxon>
        <taxon>Holothuria</taxon>
    </lineage>
</organism>
<accession>A0A9Q1HAE8</accession>
<dbReference type="OrthoDB" id="10072093at2759"/>
<evidence type="ECO:0000313" key="1">
    <source>
        <dbReference type="EMBL" id="KAJ8038131.1"/>
    </source>
</evidence>
<evidence type="ECO:0008006" key="3">
    <source>
        <dbReference type="Google" id="ProtNLM"/>
    </source>
</evidence>